<accession>A0A059E9S4</accession>
<dbReference type="InterPro" id="IPR009282">
    <property type="entry name" value="DUF937"/>
</dbReference>
<keyword evidence="3" id="KW-1185">Reference proteome</keyword>
<proteinExistence type="predicted"/>
<protein>
    <recommendedName>
        <fullName evidence="4">DUF937 domain-containing protein</fullName>
    </recommendedName>
</protein>
<evidence type="ECO:0000256" key="1">
    <source>
        <dbReference type="SAM" id="MobiDB-lite"/>
    </source>
</evidence>
<reference evidence="2 3" key="1">
    <citation type="journal article" date="2014" name="Antonie Van Leeuwenhoek">
        <title>Hyphomonas beringensis sp. nov. and Hyphomonas chukchiensis sp. nov., isolated from surface seawater of the Bering Sea and Chukchi Sea.</title>
        <authorList>
            <person name="Li C."/>
            <person name="Lai Q."/>
            <person name="Li G."/>
            <person name="Dong C."/>
            <person name="Wang J."/>
            <person name="Liao Y."/>
            <person name="Shao Z."/>
        </authorList>
    </citation>
    <scope>NUCLEOTIDE SEQUENCE [LARGE SCALE GENOMIC DNA]</scope>
    <source>
        <strain evidence="2 3">22II1-22F38</strain>
    </source>
</reference>
<dbReference type="Proteomes" id="UP000024547">
    <property type="component" value="Unassembled WGS sequence"/>
</dbReference>
<dbReference type="RefSeq" id="WP_035549318.1">
    <property type="nucleotide sequence ID" value="NZ_AWFH01000004.1"/>
</dbReference>
<dbReference type="Pfam" id="PF06078">
    <property type="entry name" value="DUF937"/>
    <property type="match status" value="1"/>
</dbReference>
<evidence type="ECO:0008006" key="4">
    <source>
        <dbReference type="Google" id="ProtNLM"/>
    </source>
</evidence>
<dbReference type="AlphaFoldDB" id="A0A059E9S4"/>
<dbReference type="STRING" id="1280948.HY36_13855"/>
<comment type="caution">
    <text evidence="2">The sequence shown here is derived from an EMBL/GenBank/DDBJ whole genome shotgun (WGS) entry which is preliminary data.</text>
</comment>
<dbReference type="PATRIC" id="fig|1280948.3.peg.1011"/>
<dbReference type="eggNOG" id="COG5403">
    <property type="taxonomic scope" value="Bacteria"/>
</dbReference>
<dbReference type="EMBL" id="AWFH01000004">
    <property type="protein sequence ID" value="KCZ64431.1"/>
    <property type="molecule type" value="Genomic_DNA"/>
</dbReference>
<feature type="region of interest" description="Disordered" evidence="1">
    <location>
        <begin position="148"/>
        <end position="169"/>
    </location>
</feature>
<evidence type="ECO:0000313" key="3">
    <source>
        <dbReference type="Proteomes" id="UP000024547"/>
    </source>
</evidence>
<gene>
    <name evidence="2" type="ORF">HY36_13855</name>
</gene>
<dbReference type="OrthoDB" id="5526542at2"/>
<organism evidence="2 3">
    <name type="scientific">Hyphomonas atlantica</name>
    <dbReference type="NCBI Taxonomy" id="1280948"/>
    <lineage>
        <taxon>Bacteria</taxon>
        <taxon>Pseudomonadati</taxon>
        <taxon>Pseudomonadota</taxon>
        <taxon>Alphaproteobacteria</taxon>
        <taxon>Hyphomonadales</taxon>
        <taxon>Hyphomonadaceae</taxon>
        <taxon>Hyphomonas</taxon>
    </lineage>
</organism>
<sequence length="213" mass="21476">MAGINLFDMLTQTNNGAAVQQVGQQTGLQPDMAQAAIKALLPAIAGGLQRNVQQPGGLQSLLGALQNGQHEQYLDRPETLGTADSIADGNAILGHLLGSKDTSRAVAAQAAQKTGLSEQVLKSILPMVASMAMASLSKQTKQSDLGGALAGMLSGQQPQPGQSGLGGMLGGLLGGGSKAPSQSGAVGMLGGLLDADGDGNAMDDIFQMVMNRQ</sequence>
<feature type="compositionally biased region" description="Low complexity" evidence="1">
    <location>
        <begin position="151"/>
        <end position="162"/>
    </location>
</feature>
<evidence type="ECO:0000313" key="2">
    <source>
        <dbReference type="EMBL" id="KCZ64431.1"/>
    </source>
</evidence>
<name>A0A059E9S4_9PROT</name>